<evidence type="ECO:0000313" key="3">
    <source>
        <dbReference type="Proteomes" id="UP000777784"/>
    </source>
</evidence>
<sequence>MSEPTTIRKERDGSVARIILAREDVRNAFDETMIAELHAAFRELHSMRDAVRVVIVEADGPVFCAGADLNWMKRCAAFTPEENLADSLELANLIQTLNELPQPTICRVQGPALGGGVGVISACDIVVAAQTAYFALSEVRLGLAPAVISPYVIQRIGPAAAREYFLTGERFSASRAHELGLVNRLVPPELLDGAVQDIVKSLLQCGPRAQEAVKDLIRTAPGLKNDELKGYTAKVIADLRAGDEGKEGVGAFLERRAPSWKEEV</sequence>
<gene>
    <name evidence="2" type="ORF">KJ970_10565</name>
</gene>
<comment type="similarity">
    <text evidence="1">Belongs to the enoyl-CoA hydratase/isomerase family.</text>
</comment>
<dbReference type="EMBL" id="JAHJDP010000056">
    <property type="protein sequence ID" value="MBU2691356.1"/>
    <property type="molecule type" value="Genomic_DNA"/>
</dbReference>
<dbReference type="PANTHER" id="PTHR42964">
    <property type="entry name" value="ENOYL-COA HYDRATASE"/>
    <property type="match status" value="1"/>
</dbReference>
<dbReference type="InterPro" id="IPR051683">
    <property type="entry name" value="Enoyl-CoA_Hydratase/Isomerase"/>
</dbReference>
<dbReference type="Gene3D" id="1.10.12.10">
    <property type="entry name" value="Lyase 2-enoyl-coa Hydratase, Chain A, domain 2"/>
    <property type="match status" value="1"/>
</dbReference>
<evidence type="ECO:0000313" key="2">
    <source>
        <dbReference type="EMBL" id="MBU2691356.1"/>
    </source>
</evidence>
<dbReference type="InterPro" id="IPR001753">
    <property type="entry name" value="Enoyl-CoA_hydra/iso"/>
</dbReference>
<comment type="caution">
    <text evidence="2">The sequence shown here is derived from an EMBL/GenBank/DDBJ whole genome shotgun (WGS) entry which is preliminary data.</text>
</comment>
<dbReference type="PANTHER" id="PTHR42964:SF1">
    <property type="entry name" value="POLYKETIDE BIOSYNTHESIS ENOYL-COA HYDRATASE PKSH-RELATED"/>
    <property type="match status" value="1"/>
</dbReference>
<protein>
    <submittedName>
        <fullName evidence="2">Enoyl-CoA hydratase/isomerase family protein</fullName>
    </submittedName>
</protein>
<dbReference type="InterPro" id="IPR014748">
    <property type="entry name" value="Enoyl-CoA_hydra_C"/>
</dbReference>
<proteinExistence type="inferred from homology"/>
<dbReference type="Pfam" id="PF00378">
    <property type="entry name" value="ECH_1"/>
    <property type="match status" value="1"/>
</dbReference>
<name>A0A948RVP4_UNCEI</name>
<evidence type="ECO:0000256" key="1">
    <source>
        <dbReference type="ARBA" id="ARBA00005254"/>
    </source>
</evidence>
<dbReference type="Gene3D" id="3.90.226.10">
    <property type="entry name" value="2-enoyl-CoA Hydratase, Chain A, domain 1"/>
    <property type="match status" value="1"/>
</dbReference>
<organism evidence="2 3">
    <name type="scientific">Eiseniibacteriota bacterium</name>
    <dbReference type="NCBI Taxonomy" id="2212470"/>
    <lineage>
        <taxon>Bacteria</taxon>
        <taxon>Candidatus Eiseniibacteriota</taxon>
    </lineage>
</organism>
<reference evidence="2" key="1">
    <citation type="submission" date="2021-05" db="EMBL/GenBank/DDBJ databases">
        <title>Energy efficiency and biological interactions define the core microbiome of deep oligotrophic groundwater.</title>
        <authorList>
            <person name="Mehrshad M."/>
            <person name="Lopez-Fernandez M."/>
            <person name="Bell E."/>
            <person name="Bernier-Latmani R."/>
            <person name="Bertilsson S."/>
            <person name="Dopson M."/>
        </authorList>
    </citation>
    <scope>NUCLEOTIDE SEQUENCE</scope>
    <source>
        <strain evidence="2">Modern_marine.mb.64</strain>
    </source>
</reference>
<dbReference type="GO" id="GO:0003824">
    <property type="term" value="F:catalytic activity"/>
    <property type="evidence" value="ECO:0007669"/>
    <property type="project" value="UniProtKB-ARBA"/>
</dbReference>
<accession>A0A948RVP4</accession>
<dbReference type="InterPro" id="IPR029045">
    <property type="entry name" value="ClpP/crotonase-like_dom_sf"/>
</dbReference>
<dbReference type="CDD" id="cd06558">
    <property type="entry name" value="crotonase-like"/>
    <property type="match status" value="1"/>
</dbReference>
<dbReference type="Proteomes" id="UP000777784">
    <property type="component" value="Unassembled WGS sequence"/>
</dbReference>
<dbReference type="AlphaFoldDB" id="A0A948RVP4"/>
<dbReference type="SUPFAM" id="SSF52096">
    <property type="entry name" value="ClpP/crotonase"/>
    <property type="match status" value="1"/>
</dbReference>